<organism evidence="3 4">
    <name type="scientific">Sphingomonas aliaeris</name>
    <dbReference type="NCBI Taxonomy" id="2759526"/>
    <lineage>
        <taxon>Bacteria</taxon>
        <taxon>Pseudomonadati</taxon>
        <taxon>Pseudomonadota</taxon>
        <taxon>Alphaproteobacteria</taxon>
        <taxon>Sphingomonadales</taxon>
        <taxon>Sphingomonadaceae</taxon>
        <taxon>Sphingomonas</taxon>
    </lineage>
</organism>
<keyword evidence="2" id="KW-0472">Membrane</keyword>
<dbReference type="EMBL" id="CP061035">
    <property type="protein sequence ID" value="QQV77457.1"/>
    <property type="molecule type" value="Genomic_DNA"/>
</dbReference>
<accession>A0A974S4C6</accession>
<keyword evidence="2" id="KW-0812">Transmembrane</keyword>
<feature type="region of interest" description="Disordered" evidence="1">
    <location>
        <begin position="43"/>
        <end position="144"/>
    </location>
</feature>
<evidence type="ECO:0000313" key="3">
    <source>
        <dbReference type="EMBL" id="QQV77457.1"/>
    </source>
</evidence>
<name>A0A974S4C6_9SPHN</name>
<feature type="compositionally biased region" description="Pro residues" evidence="1">
    <location>
        <begin position="82"/>
        <end position="101"/>
    </location>
</feature>
<feature type="compositionally biased region" description="Low complexity" evidence="1">
    <location>
        <begin position="117"/>
        <end position="136"/>
    </location>
</feature>
<dbReference type="RefSeq" id="WP_202093940.1">
    <property type="nucleotide sequence ID" value="NZ_CP061035.1"/>
</dbReference>
<dbReference type="KEGG" id="sari:H5J25_01080"/>
<reference evidence="4" key="1">
    <citation type="submission" date="2020-09" db="EMBL/GenBank/DDBJ databases">
        <title>Sphingomonas sp., a new species isolated from pork steak.</title>
        <authorList>
            <person name="Heidler von Heilborn D."/>
        </authorList>
    </citation>
    <scope>NUCLEOTIDE SEQUENCE [LARGE SCALE GENOMIC DNA]</scope>
</reference>
<proteinExistence type="predicted"/>
<dbReference type="AlphaFoldDB" id="A0A974S4C6"/>
<dbReference type="Gene3D" id="1.10.150.20">
    <property type="entry name" value="5' to 3' exonuclease, C-terminal subdomain"/>
    <property type="match status" value="1"/>
</dbReference>
<evidence type="ECO:0000313" key="4">
    <source>
        <dbReference type="Proteomes" id="UP000595894"/>
    </source>
</evidence>
<dbReference type="Proteomes" id="UP000595894">
    <property type="component" value="Chromosome"/>
</dbReference>
<keyword evidence="4" id="KW-1185">Reference proteome</keyword>
<protein>
    <submittedName>
        <fullName evidence="3">Uncharacterized protein</fullName>
    </submittedName>
</protein>
<keyword evidence="2" id="KW-1133">Transmembrane helix</keyword>
<feature type="transmembrane region" description="Helical" evidence="2">
    <location>
        <begin position="6"/>
        <end position="29"/>
    </location>
</feature>
<sequence length="243" mass="24641">MTETTTIFTMAQFGLIGLFAILAIVGILFGMRLKRRRIRAEKEVDAHREAAIDAEDGPATPARVAPPPPAPRAVEREAPAAAPIPPAPTPAAPVPAAPTPSAPISGEPAVEAPASEPQAASQTAPVAPSAPVSTPAPTAPPPVDRAIEAAEPTAAPAAPASTPLAGNITQLKGLGPKLAATLADLGITRVDQIAAMSPADLADLDARLGAFKGRPTRDRWAEQAALLVAGDRAAYEAEFGKLG</sequence>
<evidence type="ECO:0000256" key="1">
    <source>
        <dbReference type="SAM" id="MobiDB-lite"/>
    </source>
</evidence>
<evidence type="ECO:0000256" key="2">
    <source>
        <dbReference type="SAM" id="Phobius"/>
    </source>
</evidence>
<gene>
    <name evidence="3" type="ORF">H5J25_01080</name>
</gene>